<keyword evidence="5" id="KW-0067">ATP-binding</keyword>
<evidence type="ECO:0000256" key="10">
    <source>
        <dbReference type="SAM" id="MobiDB-lite"/>
    </source>
</evidence>
<evidence type="ECO:0000313" key="14">
    <source>
        <dbReference type="Proteomes" id="UP000028999"/>
    </source>
</evidence>
<dbReference type="Gene3D" id="1.20.1110.10">
    <property type="entry name" value="Calcium-transporting ATPase, transmembrane domain"/>
    <property type="match status" value="1"/>
</dbReference>
<dbReference type="GO" id="GO:0005524">
    <property type="term" value="F:ATP binding"/>
    <property type="evidence" value="ECO:0007669"/>
    <property type="project" value="UniProtKB-KW"/>
</dbReference>
<evidence type="ECO:0000256" key="3">
    <source>
        <dbReference type="ARBA" id="ARBA00022741"/>
    </source>
</evidence>
<dbReference type="SFLD" id="SFLDG00002">
    <property type="entry name" value="C1.7:_P-type_atpase_like"/>
    <property type="match status" value="1"/>
</dbReference>
<evidence type="ECO:0000256" key="9">
    <source>
        <dbReference type="ARBA" id="ARBA00023136"/>
    </source>
</evidence>
<organism evidence="13 14">
    <name type="scientific">Brassica napus</name>
    <name type="common">Rape</name>
    <dbReference type="NCBI Taxonomy" id="3708"/>
    <lineage>
        <taxon>Eukaryota</taxon>
        <taxon>Viridiplantae</taxon>
        <taxon>Streptophyta</taxon>
        <taxon>Embryophyta</taxon>
        <taxon>Tracheophyta</taxon>
        <taxon>Spermatophyta</taxon>
        <taxon>Magnoliopsida</taxon>
        <taxon>eudicotyledons</taxon>
        <taxon>Gunneridae</taxon>
        <taxon>Pentapetalae</taxon>
        <taxon>rosids</taxon>
        <taxon>malvids</taxon>
        <taxon>Brassicales</taxon>
        <taxon>Brassicaceae</taxon>
        <taxon>Brassiceae</taxon>
        <taxon>Brassica</taxon>
    </lineage>
</organism>
<dbReference type="GO" id="GO:0016887">
    <property type="term" value="F:ATP hydrolysis activity"/>
    <property type="evidence" value="ECO:0007669"/>
    <property type="project" value="InterPro"/>
</dbReference>
<dbReference type="PANTHER" id="PTHR42861">
    <property type="entry name" value="CALCIUM-TRANSPORTING ATPASE"/>
    <property type="match status" value="1"/>
</dbReference>
<evidence type="ECO:0000256" key="2">
    <source>
        <dbReference type="ARBA" id="ARBA00022692"/>
    </source>
</evidence>
<keyword evidence="6" id="KW-0460">Magnesium</keyword>
<dbReference type="SFLD" id="SFLDS00003">
    <property type="entry name" value="Haloacid_Dehalogenase"/>
    <property type="match status" value="1"/>
</dbReference>
<dbReference type="Gramene" id="CDY22720">
    <property type="protein sequence ID" value="CDY22720"/>
    <property type="gene ID" value="GSBRNA2T00019393001"/>
</dbReference>
<feature type="non-terminal residue" evidence="13">
    <location>
        <position position="1"/>
    </location>
</feature>
<feature type="transmembrane region" description="Helical" evidence="11">
    <location>
        <begin position="263"/>
        <end position="284"/>
    </location>
</feature>
<keyword evidence="4" id="KW-0106">Calcium</keyword>
<protein>
    <submittedName>
        <fullName evidence="13">BnaC08g43540D protein</fullName>
    </submittedName>
</protein>
<evidence type="ECO:0000256" key="5">
    <source>
        <dbReference type="ARBA" id="ARBA00022840"/>
    </source>
</evidence>
<dbReference type="AlphaFoldDB" id="A0A078G8E0"/>
<dbReference type="SUPFAM" id="SSF56784">
    <property type="entry name" value="HAD-like"/>
    <property type="match status" value="1"/>
</dbReference>
<evidence type="ECO:0000256" key="1">
    <source>
        <dbReference type="ARBA" id="ARBA00004141"/>
    </source>
</evidence>
<dbReference type="InterPro" id="IPR023299">
    <property type="entry name" value="ATPase_P-typ_cyto_dom_N"/>
</dbReference>
<feature type="transmembrane region" description="Helical" evidence="11">
    <location>
        <begin position="934"/>
        <end position="954"/>
    </location>
</feature>
<dbReference type="InterPro" id="IPR059000">
    <property type="entry name" value="ATPase_P-type_domA"/>
</dbReference>
<keyword evidence="7" id="KW-1278">Translocase</keyword>
<evidence type="ECO:0000256" key="11">
    <source>
        <dbReference type="SAM" id="Phobius"/>
    </source>
</evidence>
<keyword evidence="3" id="KW-0547">Nucleotide-binding</keyword>
<dbReference type="InterPro" id="IPR044492">
    <property type="entry name" value="P_typ_ATPase_HD_dom"/>
</dbReference>
<dbReference type="InterPro" id="IPR018303">
    <property type="entry name" value="ATPase_P-typ_P_site"/>
</dbReference>
<dbReference type="InterPro" id="IPR006068">
    <property type="entry name" value="ATPase_P-typ_cation-transptr_C"/>
</dbReference>
<proteinExistence type="predicted"/>
<evidence type="ECO:0000313" key="13">
    <source>
        <dbReference type="EMBL" id="CDY22720.1"/>
    </source>
</evidence>
<dbReference type="STRING" id="3708.A0A078G8E0"/>
<keyword evidence="14" id="KW-1185">Reference proteome</keyword>
<feature type="region of interest" description="Disordered" evidence="10">
    <location>
        <begin position="17"/>
        <end position="41"/>
    </location>
</feature>
<dbReference type="GO" id="GO:0006874">
    <property type="term" value="P:intracellular calcium ion homeostasis"/>
    <property type="evidence" value="ECO:0000318"/>
    <property type="project" value="GO_Central"/>
</dbReference>
<dbReference type="SUPFAM" id="SSF81653">
    <property type="entry name" value="Calcium ATPase, transduction domain A"/>
    <property type="match status" value="1"/>
</dbReference>
<dbReference type="InterPro" id="IPR004014">
    <property type="entry name" value="ATPase_P-typ_cation-transptr_N"/>
</dbReference>
<dbReference type="Pfam" id="PF08282">
    <property type="entry name" value="Hydrolase_3"/>
    <property type="match status" value="1"/>
</dbReference>
<feature type="transmembrane region" description="Helical" evidence="11">
    <location>
        <begin position="899"/>
        <end position="919"/>
    </location>
</feature>
<gene>
    <name evidence="13" type="primary">BnaC08g43540D</name>
    <name evidence="13" type="ORF">GSBRNA2T00019393001</name>
</gene>
<dbReference type="InterPro" id="IPR001757">
    <property type="entry name" value="P_typ_ATPase"/>
</dbReference>
<dbReference type="InterPro" id="IPR036412">
    <property type="entry name" value="HAD-like_sf"/>
</dbReference>
<dbReference type="SFLD" id="SFLDF00027">
    <property type="entry name" value="p-type_atpase"/>
    <property type="match status" value="1"/>
</dbReference>
<dbReference type="InterPro" id="IPR008250">
    <property type="entry name" value="ATPase_P-typ_transduc_dom_A_sf"/>
</dbReference>
<dbReference type="Pfam" id="PF13246">
    <property type="entry name" value="Cation_ATPase"/>
    <property type="match status" value="1"/>
</dbReference>
<evidence type="ECO:0000256" key="7">
    <source>
        <dbReference type="ARBA" id="ARBA00022967"/>
    </source>
</evidence>
<feature type="transmembrane region" description="Helical" evidence="11">
    <location>
        <begin position="772"/>
        <end position="799"/>
    </location>
</feature>
<dbReference type="InterPro" id="IPR023214">
    <property type="entry name" value="HAD_sf"/>
</dbReference>
<sequence length="1007" mass="109363">EEKYLERSVAISDSVTDLMGKGGEEDLGNKQSNGSEPVERGLSRGEVLTRHQIYGLNELEKPEGTSLLKLILEQFNDTLVRILLAAAVVSFVLAFVDGDEGGEMGITAFVEPLVIFLILIVNAIVGIWQETNAEKALEALKEIQSQQATVMRDGVKVSCLPAKELVPGDVVELRVGDKVPADMRVVGLVSSTLRVEQGSLTGESEAKCIVFAGTTVVNGSCVCLVTHTGMSTEIGRVHSQIQEASQHEEDTPLKKKLNEFGEALTMIIGLICALIAVALAVAAIPEGLPAVITTCLALGTRKMAQKNALVRKLPSVETLGCTTVICSDKTGTLTTNQMAVSKLVAMDWPVGRMDTNLQMIAKIAAICNDADVEKSENQFAALKVLVEKMGFPEGANKASSLADGDVLRCCRLWSELEQRIATLEFDRDRKSMGVMVDSSSGKKLLLVKGAVENVLERSTHIQLLDGSTQELDQYSRDLILQSLHDMSMSALRCLGFAYSDVPSDFATYDGSEDHPAHQQLLNPSNYSSIESNLTFVGFVGLRDPPRKEVRQAIADCRTAGIRVMVITGDNKSTAEAICREIGVFEADEDISSRSLTGKEFMDVKDQKNHLRQSGGLLFSRAEPKHKQEIVRLLKEDGEVVAMTGDGVNDAPALKLADIGVAMGISGTEVAKEASDMVLADDNFSTIVAAVGEGRSIYNNMKAFIRYMISSNIGEVASIFLTAALGIPEGMIPVQLLWVNLVTDGPPATALGFNPPDKDIMKKPPRRSDDSLITAWILFRYLVIGMYVGVATVGVFIIWYTHSSFMGIDLSQDGHSLVSYSQLAHWGQCSSWEGFKVSPFTAGSQTFSFESNPCEYFHLGKIKASTLSLSVLVAIEMFNSLNALSEDGSLVTMPPWVNPWLLLAMAVSFGLHFVILYVPFLAQVFGIVPLSLNEWLLVLAVSLPVILIDEVLKFVGRLTSGYRYSPRTPSAKQKTDSLTSVLIQYTKTVQVKVTVSVMINEICSEFVT</sequence>
<dbReference type="PRINTS" id="PR00121">
    <property type="entry name" value="NAKATPASE"/>
</dbReference>
<dbReference type="FunFam" id="3.40.50.1000:FF:000028">
    <property type="entry name" value="Calcium-transporting P-type ATPase, putative"/>
    <property type="match status" value="1"/>
</dbReference>
<name>A0A078G8E0_BRANA</name>
<accession>A0A078G8E0</accession>
<evidence type="ECO:0000256" key="4">
    <source>
        <dbReference type="ARBA" id="ARBA00022837"/>
    </source>
</evidence>
<keyword evidence="9 11" id="KW-0472">Membrane</keyword>
<dbReference type="SUPFAM" id="SSF81660">
    <property type="entry name" value="Metal cation-transporting ATPase, ATP-binding domain N"/>
    <property type="match status" value="1"/>
</dbReference>
<evidence type="ECO:0000256" key="8">
    <source>
        <dbReference type="ARBA" id="ARBA00022989"/>
    </source>
</evidence>
<feature type="domain" description="Cation-transporting P-type ATPase N-terminal" evidence="12">
    <location>
        <begin position="29"/>
        <end position="95"/>
    </location>
</feature>
<dbReference type="GO" id="GO:0005388">
    <property type="term" value="F:P-type calcium transporter activity"/>
    <property type="evidence" value="ECO:0000318"/>
    <property type="project" value="GO_Central"/>
</dbReference>
<dbReference type="OMA" id="DWPSGGM"/>
<dbReference type="Pfam" id="PF00690">
    <property type="entry name" value="Cation_ATPase_N"/>
    <property type="match status" value="1"/>
</dbReference>
<dbReference type="FunFam" id="1.20.1110.10:FF:000077">
    <property type="entry name" value="ECA1 (ER-TYPE CA2+-ATPASE 1)"/>
    <property type="match status" value="1"/>
</dbReference>
<dbReference type="Pfam" id="PF00122">
    <property type="entry name" value="E1-E2_ATPase"/>
    <property type="match status" value="1"/>
</dbReference>
<dbReference type="InterPro" id="IPR023298">
    <property type="entry name" value="ATPase_P-typ_TM_dom_sf"/>
</dbReference>
<dbReference type="Proteomes" id="UP000028999">
    <property type="component" value="Unassembled WGS sequence"/>
</dbReference>
<dbReference type="PRINTS" id="PR00119">
    <property type="entry name" value="CATATPASE"/>
</dbReference>
<dbReference type="GO" id="GO:0016020">
    <property type="term" value="C:membrane"/>
    <property type="evidence" value="ECO:0000318"/>
    <property type="project" value="GO_Central"/>
</dbReference>
<dbReference type="PaxDb" id="3708-A0A078G8E0"/>
<dbReference type="Gene3D" id="2.70.150.10">
    <property type="entry name" value="Calcium-transporting ATPase, cytoplasmic transduction domain A"/>
    <property type="match status" value="1"/>
</dbReference>
<evidence type="ECO:0000256" key="6">
    <source>
        <dbReference type="ARBA" id="ARBA00022842"/>
    </source>
</evidence>
<dbReference type="FunFam" id="3.40.1110.10:FF:000021">
    <property type="entry name" value="calcium-transporting ATPase, endoplasmic reticulum-type"/>
    <property type="match status" value="1"/>
</dbReference>
<dbReference type="EMBL" id="LK032134">
    <property type="protein sequence ID" value="CDY22720.1"/>
    <property type="molecule type" value="Genomic_DNA"/>
</dbReference>
<dbReference type="PROSITE" id="PS00154">
    <property type="entry name" value="ATPASE_E1_E2"/>
    <property type="match status" value="1"/>
</dbReference>
<dbReference type="SMART" id="SM00831">
    <property type="entry name" value="Cation_ATPase_N"/>
    <property type="match status" value="1"/>
</dbReference>
<feature type="transmembrane region" description="Helical" evidence="11">
    <location>
        <begin position="78"/>
        <end position="96"/>
    </location>
</feature>
<dbReference type="GO" id="GO:0070588">
    <property type="term" value="P:calcium ion transmembrane transport"/>
    <property type="evidence" value="ECO:0000318"/>
    <property type="project" value="GO_Central"/>
</dbReference>
<feature type="transmembrane region" description="Helical" evidence="11">
    <location>
        <begin position="108"/>
        <end position="128"/>
    </location>
</feature>
<keyword evidence="8 11" id="KW-1133">Transmembrane helix</keyword>
<dbReference type="NCBIfam" id="TIGR01494">
    <property type="entry name" value="ATPase_P-type"/>
    <property type="match status" value="2"/>
</dbReference>
<dbReference type="SUPFAM" id="SSF81665">
    <property type="entry name" value="Calcium ATPase, transmembrane domain M"/>
    <property type="match status" value="1"/>
</dbReference>
<dbReference type="Gene3D" id="3.40.1110.10">
    <property type="entry name" value="Calcium-transporting ATPase, cytoplasmic domain N"/>
    <property type="match status" value="1"/>
</dbReference>
<reference evidence="13 14" key="1">
    <citation type="journal article" date="2014" name="Science">
        <title>Plant genetics. Early allopolyploid evolution in the post-Neolithic Brassica napus oilseed genome.</title>
        <authorList>
            <person name="Chalhoub B."/>
            <person name="Denoeud F."/>
            <person name="Liu S."/>
            <person name="Parkin I.A."/>
            <person name="Tang H."/>
            <person name="Wang X."/>
            <person name="Chiquet J."/>
            <person name="Belcram H."/>
            <person name="Tong C."/>
            <person name="Samans B."/>
            <person name="Correa M."/>
            <person name="Da Silva C."/>
            <person name="Just J."/>
            <person name="Falentin C."/>
            <person name="Koh C.S."/>
            <person name="Le Clainche I."/>
            <person name="Bernard M."/>
            <person name="Bento P."/>
            <person name="Noel B."/>
            <person name="Labadie K."/>
            <person name="Alberti A."/>
            <person name="Charles M."/>
            <person name="Arnaud D."/>
            <person name="Guo H."/>
            <person name="Daviaud C."/>
            <person name="Alamery S."/>
            <person name="Jabbari K."/>
            <person name="Zhao M."/>
            <person name="Edger P.P."/>
            <person name="Chelaifa H."/>
            <person name="Tack D."/>
            <person name="Lassalle G."/>
            <person name="Mestiri I."/>
            <person name="Schnel N."/>
            <person name="Le Paslier M.C."/>
            <person name="Fan G."/>
            <person name="Renault V."/>
            <person name="Bayer P.E."/>
            <person name="Golicz A.A."/>
            <person name="Manoli S."/>
            <person name="Lee T.H."/>
            <person name="Thi V.H."/>
            <person name="Chalabi S."/>
            <person name="Hu Q."/>
            <person name="Fan C."/>
            <person name="Tollenaere R."/>
            <person name="Lu Y."/>
            <person name="Battail C."/>
            <person name="Shen J."/>
            <person name="Sidebottom C.H."/>
            <person name="Wang X."/>
            <person name="Canaguier A."/>
            <person name="Chauveau A."/>
            <person name="Berard A."/>
            <person name="Deniot G."/>
            <person name="Guan M."/>
            <person name="Liu Z."/>
            <person name="Sun F."/>
            <person name="Lim Y.P."/>
            <person name="Lyons E."/>
            <person name="Town C.D."/>
            <person name="Bancroft I."/>
            <person name="Wang X."/>
            <person name="Meng J."/>
            <person name="Ma J."/>
            <person name="Pires J.C."/>
            <person name="King G.J."/>
            <person name="Brunel D."/>
            <person name="Delourme R."/>
            <person name="Renard M."/>
            <person name="Aury J.M."/>
            <person name="Adams K.L."/>
            <person name="Batley J."/>
            <person name="Snowdon R.J."/>
            <person name="Tost J."/>
            <person name="Edwards D."/>
            <person name="Zhou Y."/>
            <person name="Hua W."/>
            <person name="Sharpe A.G."/>
            <person name="Paterson A.H."/>
            <person name="Guan C."/>
            <person name="Wincker P."/>
        </authorList>
    </citation>
    <scope>NUCLEOTIDE SEQUENCE [LARGE SCALE GENOMIC DNA]</scope>
    <source>
        <strain evidence="14">cv. Darmor-bzh</strain>
    </source>
</reference>
<dbReference type="Pfam" id="PF00689">
    <property type="entry name" value="Cation_ATPase_C"/>
    <property type="match status" value="1"/>
</dbReference>
<keyword evidence="2 11" id="KW-0812">Transmembrane</keyword>
<evidence type="ECO:0000259" key="12">
    <source>
        <dbReference type="SMART" id="SM00831"/>
    </source>
</evidence>
<comment type="subcellular location">
    <subcellularLocation>
        <location evidence="1">Membrane</location>
        <topology evidence="1">Multi-pass membrane protein</topology>
    </subcellularLocation>
</comment>
<dbReference type="Gene3D" id="3.40.50.1000">
    <property type="entry name" value="HAD superfamily/HAD-like"/>
    <property type="match status" value="1"/>
</dbReference>